<protein>
    <submittedName>
        <fullName evidence="3">Uncharacterized protein</fullName>
    </submittedName>
</protein>
<dbReference type="EMBL" id="QXFV01000074">
    <property type="protein sequence ID" value="KAE9050602.1"/>
    <property type="molecule type" value="Genomic_DNA"/>
</dbReference>
<feature type="region of interest" description="Disordered" evidence="1">
    <location>
        <begin position="140"/>
        <end position="167"/>
    </location>
</feature>
<evidence type="ECO:0000313" key="4">
    <source>
        <dbReference type="Proteomes" id="UP000429607"/>
    </source>
</evidence>
<gene>
    <name evidence="3" type="ORF">PR001_g2223</name>
    <name evidence="2" type="ORF">PR002_g12460</name>
</gene>
<proteinExistence type="predicted"/>
<reference evidence="4 5" key="1">
    <citation type="submission" date="2018-09" db="EMBL/GenBank/DDBJ databases">
        <title>Genomic investigation of the strawberry pathogen Phytophthora fragariae indicates pathogenicity is determined by transcriptional variation in three key races.</title>
        <authorList>
            <person name="Adams T.M."/>
            <person name="Armitage A.D."/>
            <person name="Sobczyk M.K."/>
            <person name="Bates H.J."/>
            <person name="Dunwell J.M."/>
            <person name="Nellist C.F."/>
            <person name="Harrison R.J."/>
        </authorList>
    </citation>
    <scope>NUCLEOTIDE SEQUENCE [LARGE SCALE GENOMIC DNA]</scope>
    <source>
        <strain evidence="3 4">SCRP249</strain>
        <strain evidence="2 5">SCRP324</strain>
    </source>
</reference>
<dbReference type="EMBL" id="QXFU01000785">
    <property type="protein sequence ID" value="KAE9020685.1"/>
    <property type="molecule type" value="Genomic_DNA"/>
</dbReference>
<name>A0A6A3NY55_9STRA</name>
<dbReference type="OrthoDB" id="10435477at2759"/>
<dbReference type="Proteomes" id="UP000435112">
    <property type="component" value="Unassembled WGS sequence"/>
</dbReference>
<evidence type="ECO:0000256" key="1">
    <source>
        <dbReference type="SAM" id="MobiDB-lite"/>
    </source>
</evidence>
<feature type="compositionally biased region" description="Polar residues" evidence="1">
    <location>
        <begin position="7"/>
        <end position="26"/>
    </location>
</feature>
<feature type="region of interest" description="Disordered" evidence="1">
    <location>
        <begin position="1"/>
        <end position="31"/>
    </location>
</feature>
<sequence>MDDSGMANASSAVGAANTHTVTNSSGAVKAVSGGDVPVAMKSQKPLLTTESALTPPPLMRMEEEPMLMTESPSTAEPSLTNEPLPRAPHMVTMDPMLTAIAPSDLPLMTKTGDVTSKAAGRHRKRPAAVGPTLRRSARIRKRNERVHDEREVATVGGGDASTQLPIVDGPTVTASVTNKDKVTAAKVTPRARPTKTTGRAVSAVVQLPEAQKASAMKSDRGDRSGEPTAHGGEAAGGELDGDDDRDPAAPYTLQATDTEIVSAQKNSKFVQQLIKDGTYRGMKAVRLGHGGDNA</sequence>
<comment type="caution">
    <text evidence="3">The sequence shown here is derived from an EMBL/GenBank/DDBJ whole genome shotgun (WGS) entry which is preliminary data.</text>
</comment>
<accession>A0A6A3NY55</accession>
<dbReference type="Proteomes" id="UP000429607">
    <property type="component" value="Unassembled WGS sequence"/>
</dbReference>
<evidence type="ECO:0000313" key="2">
    <source>
        <dbReference type="EMBL" id="KAE9020685.1"/>
    </source>
</evidence>
<evidence type="ECO:0000313" key="5">
    <source>
        <dbReference type="Proteomes" id="UP000435112"/>
    </source>
</evidence>
<feature type="region of interest" description="Disordered" evidence="1">
    <location>
        <begin position="210"/>
        <end position="253"/>
    </location>
</feature>
<evidence type="ECO:0000313" key="3">
    <source>
        <dbReference type="EMBL" id="KAE9050602.1"/>
    </source>
</evidence>
<organism evidence="3 4">
    <name type="scientific">Phytophthora rubi</name>
    <dbReference type="NCBI Taxonomy" id="129364"/>
    <lineage>
        <taxon>Eukaryota</taxon>
        <taxon>Sar</taxon>
        <taxon>Stramenopiles</taxon>
        <taxon>Oomycota</taxon>
        <taxon>Peronosporomycetes</taxon>
        <taxon>Peronosporales</taxon>
        <taxon>Peronosporaceae</taxon>
        <taxon>Phytophthora</taxon>
    </lineage>
</organism>
<dbReference type="AlphaFoldDB" id="A0A6A3NY55"/>